<protein>
    <submittedName>
        <fullName evidence="1">Uncharacterized protein</fullName>
    </submittedName>
</protein>
<dbReference type="RefSeq" id="XP_011774875.1">
    <property type="nucleotide sequence ID" value="XM_011776573.1"/>
</dbReference>
<evidence type="ECO:0000313" key="1">
    <source>
        <dbReference type="EMBL" id="CBH12595.1"/>
    </source>
</evidence>
<gene>
    <name evidence="1" type="ORF">TbgDal_VII5080</name>
</gene>
<dbReference type="Proteomes" id="UP000002316">
    <property type="component" value="Chromosome 7"/>
</dbReference>
<dbReference type="GeneID" id="23862744"/>
<dbReference type="AlphaFoldDB" id="C9ZT60"/>
<evidence type="ECO:0000313" key="2">
    <source>
        <dbReference type="Proteomes" id="UP000002316"/>
    </source>
</evidence>
<accession>C9ZT60</accession>
<name>C9ZT60_TRYB9</name>
<organism evidence="1 2">
    <name type="scientific">Trypanosoma brucei gambiense (strain MHOM/CI/86/DAL972)</name>
    <dbReference type="NCBI Taxonomy" id="679716"/>
    <lineage>
        <taxon>Eukaryota</taxon>
        <taxon>Discoba</taxon>
        <taxon>Euglenozoa</taxon>
        <taxon>Kinetoplastea</taxon>
        <taxon>Metakinetoplastina</taxon>
        <taxon>Trypanosomatida</taxon>
        <taxon>Trypanosomatidae</taxon>
        <taxon>Trypanosoma</taxon>
    </lineage>
</organism>
<reference evidence="2" key="1">
    <citation type="journal article" date="2010" name="PLoS Negl. Trop. Dis.">
        <title>The genome sequence of Trypanosoma brucei gambiense, causative agent of chronic human african trypanosomiasis.</title>
        <authorList>
            <person name="Jackson A.P."/>
            <person name="Sanders M."/>
            <person name="Berry A."/>
            <person name="McQuillan J."/>
            <person name="Aslett M.A."/>
            <person name="Quail M.A."/>
            <person name="Chukualim B."/>
            <person name="Capewell P."/>
            <person name="MacLeod A."/>
            <person name="Melville S.E."/>
            <person name="Gibson W."/>
            <person name="Barry J.D."/>
            <person name="Berriman M."/>
            <person name="Hertz-Fowler C."/>
        </authorList>
    </citation>
    <scope>NUCLEOTIDE SEQUENCE [LARGE SCALE GENOMIC DNA]</scope>
    <source>
        <strain evidence="2">MHOM/CI/86/DAL972</strain>
    </source>
</reference>
<sequence>MLLFIPVLASQYRCTQATFMFVSTPVCVRICLSLLPSFPPKFLRCFFLYFCNLFYDLCRLHHVLYFWKRNEFIPSILPSLSSLEGFDTSQNEKNKHCYKD</sequence>
<dbReference type="EMBL" id="FN554970">
    <property type="protein sequence ID" value="CBH12595.1"/>
    <property type="molecule type" value="Genomic_DNA"/>
</dbReference>
<dbReference type="KEGG" id="tbg:TbgDal_VII5080"/>
<proteinExistence type="predicted"/>